<dbReference type="InterPro" id="IPR025734">
    <property type="entry name" value="EspG"/>
</dbReference>
<name>A0ABV9YIV9_9PSEU</name>
<dbReference type="EMBL" id="JBHSIV010000009">
    <property type="protein sequence ID" value="MFC5062765.1"/>
    <property type="molecule type" value="Genomic_DNA"/>
</dbReference>
<evidence type="ECO:0000313" key="6">
    <source>
        <dbReference type="Proteomes" id="UP001595947"/>
    </source>
</evidence>
<comment type="similarity">
    <text evidence="2">Belongs to the EspG family.</text>
</comment>
<protein>
    <submittedName>
        <fullName evidence="5">ESX secretion-associated protein EspG</fullName>
    </submittedName>
</protein>
<reference evidence="6" key="1">
    <citation type="journal article" date="2019" name="Int. J. Syst. Evol. Microbiol.">
        <title>The Global Catalogue of Microorganisms (GCM) 10K type strain sequencing project: providing services to taxonomists for standard genome sequencing and annotation.</title>
        <authorList>
            <consortium name="The Broad Institute Genomics Platform"/>
            <consortium name="The Broad Institute Genome Sequencing Center for Infectious Disease"/>
            <person name="Wu L."/>
            <person name="Ma J."/>
        </authorList>
    </citation>
    <scope>NUCLEOTIDE SEQUENCE [LARGE SCALE GENOMIC DNA]</scope>
    <source>
        <strain evidence="6">CGMCC 4.7093</strain>
    </source>
</reference>
<evidence type="ECO:0000256" key="4">
    <source>
        <dbReference type="ARBA" id="ARBA00023186"/>
    </source>
</evidence>
<comment type="caution">
    <text evidence="5">The sequence shown here is derived from an EMBL/GenBank/DDBJ whole genome shotgun (WGS) entry which is preliminary data.</text>
</comment>
<evidence type="ECO:0000256" key="3">
    <source>
        <dbReference type="ARBA" id="ARBA00022490"/>
    </source>
</evidence>
<dbReference type="RefSeq" id="WP_378036113.1">
    <property type="nucleotide sequence ID" value="NZ_JBHSIV010000009.1"/>
</dbReference>
<comment type="subcellular location">
    <subcellularLocation>
        <location evidence="1">Cytoplasm</location>
    </subcellularLocation>
</comment>
<accession>A0ABV9YIV9</accession>
<dbReference type="Pfam" id="PF14011">
    <property type="entry name" value="ESX-1_EspG"/>
    <property type="match status" value="1"/>
</dbReference>
<evidence type="ECO:0000256" key="2">
    <source>
        <dbReference type="ARBA" id="ARBA00006411"/>
    </source>
</evidence>
<keyword evidence="3" id="KW-0963">Cytoplasm</keyword>
<organism evidence="5 6">
    <name type="scientific">Actinomycetospora atypica</name>
    <dbReference type="NCBI Taxonomy" id="1290095"/>
    <lineage>
        <taxon>Bacteria</taxon>
        <taxon>Bacillati</taxon>
        <taxon>Actinomycetota</taxon>
        <taxon>Actinomycetes</taxon>
        <taxon>Pseudonocardiales</taxon>
        <taxon>Pseudonocardiaceae</taxon>
        <taxon>Actinomycetospora</taxon>
    </lineage>
</organism>
<dbReference type="Proteomes" id="UP001595947">
    <property type="component" value="Unassembled WGS sequence"/>
</dbReference>
<gene>
    <name evidence="5" type="ORF">ACFPBZ_11155</name>
</gene>
<evidence type="ECO:0000256" key="1">
    <source>
        <dbReference type="ARBA" id="ARBA00004496"/>
    </source>
</evidence>
<evidence type="ECO:0000313" key="5">
    <source>
        <dbReference type="EMBL" id="MFC5062765.1"/>
    </source>
</evidence>
<keyword evidence="6" id="KW-1185">Reference proteome</keyword>
<proteinExistence type="inferred from homology"/>
<keyword evidence="4" id="KW-0143">Chaperone</keyword>
<sequence>MTRPPAPIALRRLELLWVLEQCGAGDWPYPLAPVAWPADTEDETVLARAGVEDALAGRGLLDPAPAAVLLAVGTAVRDRRRQLDLVRRSTTTPLAAVAVGADTGAALLSSADHAGADVHVRLLRPDELVPAALALLPRLPAAPGPPLPVPAGVAEVETRRRERMRLAVGDVLESVTAWTQLGVLTAPDEVTSPARRADAAVKWLDSPRGRYRLRHDPGQAPGGTARLVPDDTASPGVRAELEALLGAR</sequence>